<accession>A0A1Z4JBH2</accession>
<dbReference type="Pfam" id="PF14690">
    <property type="entry name" value="Zn_ribbon_ISL3"/>
    <property type="match status" value="1"/>
</dbReference>
<proteinExistence type="predicted"/>
<evidence type="ECO:0000313" key="2">
    <source>
        <dbReference type="EMBL" id="BAY54038.1"/>
    </source>
</evidence>
<evidence type="ECO:0000313" key="3">
    <source>
        <dbReference type="Proteomes" id="UP000217895"/>
    </source>
</evidence>
<dbReference type="AlphaFoldDB" id="A0A1Z4JBH2"/>
<protein>
    <submittedName>
        <fullName evidence="2">Transposase</fullName>
    </submittedName>
</protein>
<keyword evidence="3" id="KW-1185">Reference proteome</keyword>
<organism evidence="2 3">
    <name type="scientific">Leptolyngbya boryana NIES-2135</name>
    <dbReference type="NCBI Taxonomy" id="1973484"/>
    <lineage>
        <taxon>Bacteria</taxon>
        <taxon>Bacillati</taxon>
        <taxon>Cyanobacteriota</taxon>
        <taxon>Cyanophyceae</taxon>
        <taxon>Leptolyngbyales</taxon>
        <taxon>Leptolyngbyaceae</taxon>
        <taxon>Leptolyngbya group</taxon>
        <taxon>Leptolyngbya</taxon>
    </lineage>
</organism>
<dbReference type="EMBL" id="AP018203">
    <property type="protein sequence ID" value="BAY54038.1"/>
    <property type="molecule type" value="Genomic_DNA"/>
</dbReference>
<feature type="domain" description="Transposase IS204/IS1001/IS1096/IS1165 zinc-finger" evidence="1">
    <location>
        <begin position="39"/>
        <end position="81"/>
    </location>
</feature>
<sequence>MKLLQHFLPDSQKLRLEHWHFKDSEPHLWAVFTSTQTRAECPACRQSSQRVHSRYQRTLEDLSMAQCRLTLQVKVRKFFCLNPTCLRRIFTERLPAVAAPWARKTLRLVLQLQQFGLALGGAAGSTLVKQLGYVVSGSSL</sequence>
<dbReference type="InterPro" id="IPR029261">
    <property type="entry name" value="Transposase_Znf"/>
</dbReference>
<evidence type="ECO:0000259" key="1">
    <source>
        <dbReference type="Pfam" id="PF14690"/>
    </source>
</evidence>
<gene>
    <name evidence="2" type="ORF">NIES2135_08510</name>
</gene>
<reference evidence="2 3" key="1">
    <citation type="submission" date="2017-06" db="EMBL/GenBank/DDBJ databases">
        <title>Genome sequencing of cyanobaciteial culture collection at National Institute for Environmental Studies (NIES).</title>
        <authorList>
            <person name="Hirose Y."/>
            <person name="Shimura Y."/>
            <person name="Fujisawa T."/>
            <person name="Nakamura Y."/>
            <person name="Kawachi M."/>
        </authorList>
    </citation>
    <scope>NUCLEOTIDE SEQUENCE [LARGE SCALE GENOMIC DNA]</scope>
    <source>
        <strain evidence="2 3">NIES-2135</strain>
    </source>
</reference>
<dbReference type="Proteomes" id="UP000217895">
    <property type="component" value="Chromosome"/>
</dbReference>
<name>A0A1Z4JBH2_LEPBY</name>